<reference evidence="1" key="1">
    <citation type="submission" date="2021-10" db="EMBL/GenBank/DDBJ databases">
        <title>Tropical sea cucumber genome reveals ecological adaptation and Cuvierian tubules defense mechanism.</title>
        <authorList>
            <person name="Chen T."/>
        </authorList>
    </citation>
    <scope>NUCLEOTIDE SEQUENCE</scope>
    <source>
        <strain evidence="1">Nanhai2018</strain>
        <tissue evidence="1">Muscle</tissue>
    </source>
</reference>
<comment type="caution">
    <text evidence="1">The sequence shown here is derived from an EMBL/GenBank/DDBJ whole genome shotgun (WGS) entry which is preliminary data.</text>
</comment>
<dbReference type="Proteomes" id="UP001152320">
    <property type="component" value="Chromosome 16"/>
</dbReference>
<name>A0A9Q1BJA5_HOLLE</name>
<protein>
    <submittedName>
        <fullName evidence="1">Uncharacterized protein</fullName>
    </submittedName>
</protein>
<sequence>MANMNQVVSAHNKHILTTHNLQPATQNNCNCRVQTQCPLEGNCVADNIVYQATVTRHYNNKEESYIGLTENTFKTRYTADKSSFNHKDKRNATTLWKLKDTNVEHTVKWKLISKARA</sequence>
<proteinExistence type="predicted"/>
<evidence type="ECO:0000313" key="1">
    <source>
        <dbReference type="EMBL" id="KAJ8027663.1"/>
    </source>
</evidence>
<gene>
    <name evidence="1" type="ORF">HOLleu_32868</name>
</gene>
<keyword evidence="2" id="KW-1185">Reference proteome</keyword>
<accession>A0A9Q1BJA5</accession>
<evidence type="ECO:0000313" key="2">
    <source>
        <dbReference type="Proteomes" id="UP001152320"/>
    </source>
</evidence>
<dbReference type="OrthoDB" id="10063818at2759"/>
<organism evidence="1 2">
    <name type="scientific">Holothuria leucospilota</name>
    <name type="common">Black long sea cucumber</name>
    <name type="synonym">Mertensiothuria leucospilota</name>
    <dbReference type="NCBI Taxonomy" id="206669"/>
    <lineage>
        <taxon>Eukaryota</taxon>
        <taxon>Metazoa</taxon>
        <taxon>Echinodermata</taxon>
        <taxon>Eleutherozoa</taxon>
        <taxon>Echinozoa</taxon>
        <taxon>Holothuroidea</taxon>
        <taxon>Aspidochirotacea</taxon>
        <taxon>Aspidochirotida</taxon>
        <taxon>Holothuriidae</taxon>
        <taxon>Holothuria</taxon>
    </lineage>
</organism>
<dbReference type="EMBL" id="JAIZAY010000016">
    <property type="protein sequence ID" value="KAJ8027663.1"/>
    <property type="molecule type" value="Genomic_DNA"/>
</dbReference>
<dbReference type="AlphaFoldDB" id="A0A9Q1BJA5"/>